<feature type="non-terminal residue" evidence="2">
    <location>
        <position position="1"/>
    </location>
</feature>
<dbReference type="InterPro" id="IPR008220">
    <property type="entry name" value="HAT_MetX-like"/>
</dbReference>
<gene>
    <name evidence="2" type="ORF">METZ01_LOCUS273058</name>
</gene>
<dbReference type="SUPFAM" id="SSF53474">
    <property type="entry name" value="alpha/beta-Hydrolases"/>
    <property type="match status" value="1"/>
</dbReference>
<dbReference type="EMBL" id="UINC01078790">
    <property type="protein sequence ID" value="SVC20204.1"/>
    <property type="molecule type" value="Genomic_DNA"/>
</dbReference>
<evidence type="ECO:0000259" key="1">
    <source>
        <dbReference type="Pfam" id="PF00561"/>
    </source>
</evidence>
<dbReference type="Gene3D" id="3.40.50.1820">
    <property type="entry name" value="alpha/beta hydrolase"/>
    <property type="match status" value="1"/>
</dbReference>
<dbReference type="InterPro" id="IPR029058">
    <property type="entry name" value="AB_hydrolase_fold"/>
</dbReference>
<dbReference type="NCBIfam" id="NF005757">
    <property type="entry name" value="PRK07581.1"/>
    <property type="match status" value="1"/>
</dbReference>
<proteinExistence type="predicted"/>
<feature type="domain" description="AB hydrolase-1" evidence="1">
    <location>
        <begin position="40"/>
        <end position="242"/>
    </location>
</feature>
<dbReference type="PANTHER" id="PTHR32268">
    <property type="entry name" value="HOMOSERINE O-ACETYLTRANSFERASE"/>
    <property type="match status" value="1"/>
</dbReference>
<dbReference type="PANTHER" id="PTHR32268:SF15">
    <property type="entry name" value="HOMOSERINE ACETYLTRANSFERASE FAMILY PROTEIN (AFU_ORTHOLOGUE AFUA_1G15350)"/>
    <property type="match status" value="1"/>
</dbReference>
<sequence length="254" mass="28934">MQHYEKIKLGNIKLLSGKILKSAQLVYKTYGKLNKNGSNVIILPTFYTGSHVRNEGFIGKNRAINPNKYFIVSINMFGNGLSSSPSNSTKSQYGSKFPTITLWDNIYCQHKLITEKLKIKNIALVTGWSMAGCQSYQWAAQYPDMVKAILPFCASSKTSTHNHVFLEGVKAALIADKNWKKGNYKKQPVEGLKAFGRVYAGWAFSQDFYREKLYKKLGYKNTEELLKDWANDHAKNWDANNLLSKLKTWQLNDI</sequence>
<protein>
    <recommendedName>
        <fullName evidence="1">AB hydrolase-1 domain-containing protein</fullName>
    </recommendedName>
</protein>
<name>A0A382K5N2_9ZZZZ</name>
<feature type="non-terminal residue" evidence="2">
    <location>
        <position position="254"/>
    </location>
</feature>
<evidence type="ECO:0000313" key="2">
    <source>
        <dbReference type="EMBL" id="SVC20204.1"/>
    </source>
</evidence>
<reference evidence="2" key="1">
    <citation type="submission" date="2018-05" db="EMBL/GenBank/DDBJ databases">
        <authorList>
            <person name="Lanie J.A."/>
            <person name="Ng W.-L."/>
            <person name="Kazmierczak K.M."/>
            <person name="Andrzejewski T.M."/>
            <person name="Davidsen T.M."/>
            <person name="Wayne K.J."/>
            <person name="Tettelin H."/>
            <person name="Glass J.I."/>
            <person name="Rusch D."/>
            <person name="Podicherti R."/>
            <person name="Tsui H.-C.T."/>
            <person name="Winkler M.E."/>
        </authorList>
    </citation>
    <scope>NUCLEOTIDE SEQUENCE</scope>
</reference>
<dbReference type="Pfam" id="PF00561">
    <property type="entry name" value="Abhydrolase_1"/>
    <property type="match status" value="1"/>
</dbReference>
<organism evidence="2">
    <name type="scientific">marine metagenome</name>
    <dbReference type="NCBI Taxonomy" id="408172"/>
    <lineage>
        <taxon>unclassified sequences</taxon>
        <taxon>metagenomes</taxon>
        <taxon>ecological metagenomes</taxon>
    </lineage>
</organism>
<accession>A0A382K5N2</accession>
<dbReference type="GO" id="GO:0016747">
    <property type="term" value="F:acyltransferase activity, transferring groups other than amino-acyl groups"/>
    <property type="evidence" value="ECO:0007669"/>
    <property type="project" value="InterPro"/>
</dbReference>
<dbReference type="PIRSF" id="PIRSF000443">
    <property type="entry name" value="Homoser_Ac_trans"/>
    <property type="match status" value="1"/>
</dbReference>
<dbReference type="AlphaFoldDB" id="A0A382K5N2"/>
<dbReference type="InterPro" id="IPR000073">
    <property type="entry name" value="AB_hydrolase_1"/>
</dbReference>